<organism evidence="2 3">
    <name type="scientific">Parascedosporium putredinis</name>
    <dbReference type="NCBI Taxonomy" id="1442378"/>
    <lineage>
        <taxon>Eukaryota</taxon>
        <taxon>Fungi</taxon>
        <taxon>Dikarya</taxon>
        <taxon>Ascomycota</taxon>
        <taxon>Pezizomycotina</taxon>
        <taxon>Sordariomycetes</taxon>
        <taxon>Hypocreomycetidae</taxon>
        <taxon>Microascales</taxon>
        <taxon>Microascaceae</taxon>
        <taxon>Parascedosporium</taxon>
    </lineage>
</organism>
<accession>A0A9P1HAW2</accession>
<gene>
    <name evidence="2" type="ORF">PPNO1_LOCUS8425</name>
</gene>
<dbReference type="Proteomes" id="UP000838763">
    <property type="component" value="Unassembled WGS sequence"/>
</dbReference>
<dbReference type="EMBL" id="CALLCH030000018">
    <property type="protein sequence ID" value="CAI4218851.1"/>
    <property type="molecule type" value="Genomic_DNA"/>
</dbReference>
<comment type="caution">
    <text evidence="2">The sequence shown here is derived from an EMBL/GenBank/DDBJ whole genome shotgun (WGS) entry which is preliminary data.</text>
</comment>
<feature type="compositionally biased region" description="Polar residues" evidence="1">
    <location>
        <begin position="1"/>
        <end position="20"/>
    </location>
</feature>
<proteinExistence type="predicted"/>
<dbReference type="AlphaFoldDB" id="A0A9P1HAW2"/>
<keyword evidence="3" id="KW-1185">Reference proteome</keyword>
<feature type="region of interest" description="Disordered" evidence="1">
    <location>
        <begin position="1"/>
        <end position="26"/>
    </location>
</feature>
<evidence type="ECO:0000256" key="1">
    <source>
        <dbReference type="SAM" id="MobiDB-lite"/>
    </source>
</evidence>
<sequence length="68" mass="7555">MKFLSQSKATSASRSPNASSRGAKYDTESIMTFDSSSTAAPKKKTKSPYDSKSNMYAKYLQNSMKQWS</sequence>
<reference evidence="2" key="1">
    <citation type="submission" date="2022-11" db="EMBL/GenBank/DDBJ databases">
        <authorList>
            <person name="Scott C."/>
            <person name="Bruce N."/>
        </authorList>
    </citation>
    <scope>NUCLEOTIDE SEQUENCE</scope>
</reference>
<evidence type="ECO:0000313" key="2">
    <source>
        <dbReference type="EMBL" id="CAI4218851.1"/>
    </source>
</evidence>
<name>A0A9P1HAW2_9PEZI</name>
<protein>
    <submittedName>
        <fullName evidence="2">Uncharacterized protein</fullName>
    </submittedName>
</protein>
<evidence type="ECO:0000313" key="3">
    <source>
        <dbReference type="Proteomes" id="UP000838763"/>
    </source>
</evidence>